<accession>A0ABR2C397</accession>
<feature type="compositionally biased region" description="Polar residues" evidence="1">
    <location>
        <begin position="37"/>
        <end position="62"/>
    </location>
</feature>
<feature type="compositionally biased region" description="Low complexity" evidence="1">
    <location>
        <begin position="80"/>
        <end position="90"/>
    </location>
</feature>
<sequence length="245" mass="26993">MCKMEITEATPIQMAMPTPTTSVAQPSTQVEKPDTTPRAQAKSTTAKHQASSPANSPQNTYAASPIDTLAPTPKARGSFTATPASTSAAEPQPPPAQTTEPAPSIQILQLHNQLQRMEARKLQFIEETKNHWNYPPMMGKTSLTCIHPLSIKYNPTQHLELRTSQKRKVLASAKREALSIEHPPPEIPATNIDPARRRGKALAGRIITRDRTSSLDDEEQSPPRPAKRQRRYHVITIDSDDDSTS</sequence>
<proteinExistence type="predicted"/>
<organism evidence="2 3">
    <name type="scientific">Hibiscus sabdariffa</name>
    <name type="common">roselle</name>
    <dbReference type="NCBI Taxonomy" id="183260"/>
    <lineage>
        <taxon>Eukaryota</taxon>
        <taxon>Viridiplantae</taxon>
        <taxon>Streptophyta</taxon>
        <taxon>Embryophyta</taxon>
        <taxon>Tracheophyta</taxon>
        <taxon>Spermatophyta</taxon>
        <taxon>Magnoliopsida</taxon>
        <taxon>eudicotyledons</taxon>
        <taxon>Gunneridae</taxon>
        <taxon>Pentapetalae</taxon>
        <taxon>rosids</taxon>
        <taxon>malvids</taxon>
        <taxon>Malvales</taxon>
        <taxon>Malvaceae</taxon>
        <taxon>Malvoideae</taxon>
        <taxon>Hibiscus</taxon>
    </lineage>
</organism>
<dbReference type="EMBL" id="JBBPBM010000068">
    <property type="protein sequence ID" value="KAK8513869.1"/>
    <property type="molecule type" value="Genomic_DNA"/>
</dbReference>
<protein>
    <submittedName>
        <fullName evidence="2">Uncharacterized protein</fullName>
    </submittedName>
</protein>
<evidence type="ECO:0000256" key="1">
    <source>
        <dbReference type="SAM" id="MobiDB-lite"/>
    </source>
</evidence>
<feature type="region of interest" description="Disordered" evidence="1">
    <location>
        <begin position="1"/>
        <end position="101"/>
    </location>
</feature>
<comment type="caution">
    <text evidence="2">The sequence shown here is derived from an EMBL/GenBank/DDBJ whole genome shotgun (WGS) entry which is preliminary data.</text>
</comment>
<feature type="compositionally biased region" description="Polar residues" evidence="1">
    <location>
        <begin position="18"/>
        <end position="30"/>
    </location>
</feature>
<name>A0ABR2C397_9ROSI</name>
<dbReference type="Proteomes" id="UP001472677">
    <property type="component" value="Unassembled WGS sequence"/>
</dbReference>
<feature type="region of interest" description="Disordered" evidence="1">
    <location>
        <begin position="182"/>
        <end position="245"/>
    </location>
</feature>
<evidence type="ECO:0000313" key="2">
    <source>
        <dbReference type="EMBL" id="KAK8513869.1"/>
    </source>
</evidence>
<gene>
    <name evidence="2" type="ORF">V6N12_037237</name>
</gene>
<reference evidence="2 3" key="1">
    <citation type="journal article" date="2024" name="G3 (Bethesda)">
        <title>Genome assembly of Hibiscus sabdariffa L. provides insights into metabolisms of medicinal natural products.</title>
        <authorList>
            <person name="Kim T."/>
        </authorList>
    </citation>
    <scope>NUCLEOTIDE SEQUENCE [LARGE SCALE GENOMIC DNA]</scope>
    <source>
        <strain evidence="2">TK-2024</strain>
        <tissue evidence="2">Old leaves</tissue>
    </source>
</reference>
<keyword evidence="3" id="KW-1185">Reference proteome</keyword>
<evidence type="ECO:0000313" key="3">
    <source>
        <dbReference type="Proteomes" id="UP001472677"/>
    </source>
</evidence>